<evidence type="ECO:0000313" key="1">
    <source>
        <dbReference type="EMBL" id="MEQ2193509.1"/>
    </source>
</evidence>
<reference evidence="1 2" key="1">
    <citation type="submission" date="2021-06" db="EMBL/GenBank/DDBJ databases">
        <authorList>
            <person name="Palmer J.M."/>
        </authorList>
    </citation>
    <scope>NUCLEOTIDE SEQUENCE [LARGE SCALE GENOMIC DNA]</scope>
    <source>
        <strain evidence="1 2">XC_2019</strain>
        <tissue evidence="1">Muscle</tissue>
    </source>
</reference>
<comment type="caution">
    <text evidence="1">The sequence shown here is derived from an EMBL/GenBank/DDBJ whole genome shotgun (WGS) entry which is preliminary data.</text>
</comment>
<dbReference type="Proteomes" id="UP001434883">
    <property type="component" value="Unassembled WGS sequence"/>
</dbReference>
<sequence length="116" mass="12975">CPGYRPNHDAGNRFTTRTSSVLIISKTKLCLTSGGLMAPPSGRLLALVLLNNTILYSDACLIFFQRDPIRRLSSFRPLPHHCLYESFTPYSAHYRILQVFCLLCSAANSVSNLQIE</sequence>
<gene>
    <name evidence="1" type="ORF">XENOCAPTIV_000777</name>
</gene>
<accession>A0ABV0QCI3</accession>
<protein>
    <submittedName>
        <fullName evidence="1">Uncharacterized protein</fullName>
    </submittedName>
</protein>
<feature type="non-terminal residue" evidence="1">
    <location>
        <position position="1"/>
    </location>
</feature>
<organism evidence="1 2">
    <name type="scientific">Xenoophorus captivus</name>
    <dbReference type="NCBI Taxonomy" id="1517983"/>
    <lineage>
        <taxon>Eukaryota</taxon>
        <taxon>Metazoa</taxon>
        <taxon>Chordata</taxon>
        <taxon>Craniata</taxon>
        <taxon>Vertebrata</taxon>
        <taxon>Euteleostomi</taxon>
        <taxon>Actinopterygii</taxon>
        <taxon>Neopterygii</taxon>
        <taxon>Teleostei</taxon>
        <taxon>Neoteleostei</taxon>
        <taxon>Acanthomorphata</taxon>
        <taxon>Ovalentaria</taxon>
        <taxon>Atherinomorphae</taxon>
        <taxon>Cyprinodontiformes</taxon>
        <taxon>Goodeidae</taxon>
        <taxon>Xenoophorus</taxon>
    </lineage>
</organism>
<evidence type="ECO:0000313" key="2">
    <source>
        <dbReference type="Proteomes" id="UP001434883"/>
    </source>
</evidence>
<proteinExistence type="predicted"/>
<dbReference type="EMBL" id="JAHRIN010008510">
    <property type="protein sequence ID" value="MEQ2193509.1"/>
    <property type="molecule type" value="Genomic_DNA"/>
</dbReference>
<keyword evidence="2" id="KW-1185">Reference proteome</keyword>
<name>A0ABV0QCI3_9TELE</name>